<feature type="compositionally biased region" description="Basic residues" evidence="2">
    <location>
        <begin position="1"/>
        <end position="14"/>
    </location>
</feature>
<dbReference type="InterPro" id="IPR004597">
    <property type="entry name" value="Tag"/>
</dbReference>
<dbReference type="GO" id="GO:0008725">
    <property type="term" value="F:DNA-3-methyladenine glycosylase activity"/>
    <property type="evidence" value="ECO:0007669"/>
    <property type="project" value="InterPro"/>
</dbReference>
<sequence>MPPGARLRRPHHGILGRPGHPHQAVAAGPRADRLRRVSLPSRPELVLGDDGLHRCAWGANDAEYRRYHDEEWGTQQRDPQRLFEKLCLEGFQAGLSWITILRRRPAFREVFHGFDPAAVAAMTEGDVERLLGDARIIRHRGKIEAAISNARVTLELPTPLDELLWSFAPAPRERNPVSFAEVPATTPESEAMSRALRRLGYRFVGPTTMYALMQASGMVDDHLAGCFRAGNGAAMAVEPAAAVSAPVS</sequence>
<accession>A0A3M8A2B3</accession>
<reference evidence="3 4" key="1">
    <citation type="submission" date="2018-10" db="EMBL/GenBank/DDBJ databases">
        <title>Isolation, diversity and antibacterial activity of antinobacteria from the wheat rhizosphere soil.</title>
        <authorList>
            <person name="Sun T."/>
        </authorList>
    </citation>
    <scope>NUCLEOTIDE SEQUENCE [LARGE SCALE GENOMIC DNA]</scope>
    <source>
        <strain evidence="3 4">SJ-23</strain>
    </source>
</reference>
<feature type="binding site" evidence="1">
    <location>
        <position position="68"/>
    </location>
    <ligand>
        <name>Zn(2+)</name>
        <dbReference type="ChEBI" id="CHEBI:29105"/>
    </ligand>
</feature>
<dbReference type="Pfam" id="PF03352">
    <property type="entry name" value="Adenine_glyco"/>
    <property type="match status" value="1"/>
</dbReference>
<comment type="caution">
    <text evidence="3">The sequence shown here is derived from an EMBL/GenBank/DDBJ whole genome shotgun (WGS) entry which is preliminary data.</text>
</comment>
<dbReference type="Proteomes" id="UP000275048">
    <property type="component" value="Unassembled WGS sequence"/>
</dbReference>
<dbReference type="InterPro" id="IPR052891">
    <property type="entry name" value="DNA-3mA_glycosylase"/>
</dbReference>
<dbReference type="EMBL" id="RHHB01000049">
    <property type="protein sequence ID" value="RNB45359.1"/>
    <property type="molecule type" value="Genomic_DNA"/>
</dbReference>
<dbReference type="GO" id="GO:0006284">
    <property type="term" value="P:base-excision repair"/>
    <property type="evidence" value="ECO:0007669"/>
    <property type="project" value="InterPro"/>
</dbReference>
<evidence type="ECO:0000313" key="3">
    <source>
        <dbReference type="EMBL" id="RNB45359.1"/>
    </source>
</evidence>
<dbReference type="Gene3D" id="1.10.340.30">
    <property type="entry name" value="Hypothetical protein, domain 2"/>
    <property type="match status" value="1"/>
</dbReference>
<dbReference type="NCBIfam" id="TIGR00624">
    <property type="entry name" value="tag"/>
    <property type="match status" value="1"/>
</dbReference>
<proteinExistence type="predicted"/>
<feature type="region of interest" description="Disordered" evidence="2">
    <location>
        <begin position="1"/>
        <end position="30"/>
    </location>
</feature>
<evidence type="ECO:0000313" key="4">
    <source>
        <dbReference type="Proteomes" id="UP000275048"/>
    </source>
</evidence>
<organism evidence="3 4">
    <name type="scientific">Agromyces tardus</name>
    <dbReference type="NCBI Taxonomy" id="2583849"/>
    <lineage>
        <taxon>Bacteria</taxon>
        <taxon>Bacillati</taxon>
        <taxon>Actinomycetota</taxon>
        <taxon>Actinomycetes</taxon>
        <taxon>Micrococcales</taxon>
        <taxon>Microbacteriaceae</taxon>
        <taxon>Agromyces</taxon>
    </lineage>
</organism>
<gene>
    <name evidence="3" type="ORF">EDM22_16315</name>
</gene>
<protein>
    <submittedName>
        <fullName evidence="3">DNA-3-methyladenine glycosylase I</fullName>
    </submittedName>
</protein>
<keyword evidence="1" id="KW-0862">Zinc</keyword>
<dbReference type="PANTHER" id="PTHR30037:SF4">
    <property type="entry name" value="DNA-3-METHYLADENINE GLYCOSYLASE I"/>
    <property type="match status" value="1"/>
</dbReference>
<dbReference type="PANTHER" id="PTHR30037">
    <property type="entry name" value="DNA-3-METHYLADENINE GLYCOSYLASE 1"/>
    <property type="match status" value="1"/>
</dbReference>
<dbReference type="OrthoDB" id="9807664at2"/>
<dbReference type="GO" id="GO:0046872">
    <property type="term" value="F:metal ion binding"/>
    <property type="evidence" value="ECO:0007669"/>
    <property type="project" value="UniProtKB-KW"/>
</dbReference>
<feature type="binding site" evidence="1">
    <location>
        <position position="226"/>
    </location>
    <ligand>
        <name>Zn(2+)</name>
        <dbReference type="ChEBI" id="CHEBI:29105"/>
    </ligand>
</feature>
<name>A0A3M8A2B3_9MICO</name>
<dbReference type="InterPro" id="IPR005019">
    <property type="entry name" value="Adenine_glyco"/>
</dbReference>
<evidence type="ECO:0000256" key="2">
    <source>
        <dbReference type="SAM" id="MobiDB-lite"/>
    </source>
</evidence>
<dbReference type="InterPro" id="IPR011257">
    <property type="entry name" value="DNA_glycosylase"/>
</dbReference>
<keyword evidence="4" id="KW-1185">Reference proteome</keyword>
<keyword evidence="1" id="KW-0479">Metal-binding</keyword>
<evidence type="ECO:0000256" key="1">
    <source>
        <dbReference type="PIRSR" id="PIRSR604597-1"/>
    </source>
</evidence>
<dbReference type="SUPFAM" id="SSF48150">
    <property type="entry name" value="DNA-glycosylase"/>
    <property type="match status" value="1"/>
</dbReference>
<dbReference type="AlphaFoldDB" id="A0A3M8A2B3"/>
<feature type="binding site" evidence="1">
    <location>
        <position position="222"/>
    </location>
    <ligand>
        <name>Zn(2+)</name>
        <dbReference type="ChEBI" id="CHEBI:29105"/>
    </ligand>
</feature>
<feature type="binding site" evidence="1">
    <location>
        <position position="55"/>
    </location>
    <ligand>
        <name>Zn(2+)</name>
        <dbReference type="ChEBI" id="CHEBI:29105"/>
    </ligand>
</feature>